<keyword evidence="7" id="KW-1185">Reference proteome</keyword>
<organism evidence="6 7">
    <name type="scientific">Streptococcus henryi</name>
    <dbReference type="NCBI Taxonomy" id="439219"/>
    <lineage>
        <taxon>Bacteria</taxon>
        <taxon>Bacillati</taxon>
        <taxon>Bacillota</taxon>
        <taxon>Bacilli</taxon>
        <taxon>Lactobacillales</taxon>
        <taxon>Streptococcaceae</taxon>
        <taxon>Streptococcus</taxon>
    </lineage>
</organism>
<dbReference type="PROSITE" id="PS51372">
    <property type="entry name" value="PRD_2"/>
    <property type="match status" value="2"/>
</dbReference>
<dbReference type="InterPro" id="IPR011608">
    <property type="entry name" value="PRD"/>
</dbReference>
<reference evidence="6 7" key="1">
    <citation type="submission" date="2016-10" db="EMBL/GenBank/DDBJ databases">
        <authorList>
            <person name="de Groot N.N."/>
        </authorList>
    </citation>
    <scope>NUCLEOTIDE SEQUENCE [LARGE SCALE GENOMIC DNA]</scope>
    <source>
        <strain evidence="6 7">A-4</strain>
    </source>
</reference>
<evidence type="ECO:0000313" key="6">
    <source>
        <dbReference type="EMBL" id="SDB25274.1"/>
    </source>
</evidence>
<keyword evidence="2" id="KW-0805">Transcription regulation</keyword>
<dbReference type="InterPro" id="IPR050661">
    <property type="entry name" value="BglG_antiterminators"/>
</dbReference>
<dbReference type="PROSITE" id="PS51099">
    <property type="entry name" value="PTS_EIIB_TYPE_2"/>
    <property type="match status" value="1"/>
</dbReference>
<dbReference type="AlphaFoldDB" id="A0A1G6BXD7"/>
<dbReference type="GO" id="GO:0009401">
    <property type="term" value="P:phosphoenolpyruvate-dependent sugar phosphotransferase system"/>
    <property type="evidence" value="ECO:0007669"/>
    <property type="project" value="InterPro"/>
</dbReference>
<dbReference type="PANTHER" id="PTHR30185:SF18">
    <property type="entry name" value="TRANSCRIPTIONAL REGULATOR MTLR"/>
    <property type="match status" value="1"/>
</dbReference>
<evidence type="ECO:0000256" key="2">
    <source>
        <dbReference type="ARBA" id="ARBA00023015"/>
    </source>
</evidence>
<dbReference type="InterPro" id="IPR013011">
    <property type="entry name" value="PTS_EIIB_2"/>
</dbReference>
<dbReference type="PANTHER" id="PTHR30185">
    <property type="entry name" value="CRYPTIC BETA-GLUCOSIDE BGL OPERON ANTITERMINATOR"/>
    <property type="match status" value="1"/>
</dbReference>
<name>A0A1G6BXD7_9STRE</name>
<feature type="domain" description="PTS EIIB type-2" evidence="4">
    <location>
        <begin position="422"/>
        <end position="512"/>
    </location>
</feature>
<proteinExistence type="predicted"/>
<dbReference type="SUPFAM" id="SSF63520">
    <property type="entry name" value="PTS-regulatory domain, PRD"/>
    <property type="match status" value="1"/>
</dbReference>
<evidence type="ECO:0000256" key="1">
    <source>
        <dbReference type="ARBA" id="ARBA00022737"/>
    </source>
</evidence>
<feature type="domain" description="PRD" evidence="5">
    <location>
        <begin position="310"/>
        <end position="417"/>
    </location>
</feature>
<evidence type="ECO:0000259" key="4">
    <source>
        <dbReference type="PROSITE" id="PS51099"/>
    </source>
</evidence>
<dbReference type="Pfam" id="PF00874">
    <property type="entry name" value="PRD"/>
    <property type="match status" value="2"/>
</dbReference>
<dbReference type="Proteomes" id="UP000182508">
    <property type="component" value="Unassembled WGS sequence"/>
</dbReference>
<dbReference type="InterPro" id="IPR036388">
    <property type="entry name" value="WH-like_DNA-bd_sf"/>
</dbReference>
<dbReference type="eggNOG" id="COG3711">
    <property type="taxonomic scope" value="Bacteria"/>
</dbReference>
<accession>A0A1G6BXD7</accession>
<feature type="domain" description="PRD" evidence="5">
    <location>
        <begin position="197"/>
        <end position="306"/>
    </location>
</feature>
<evidence type="ECO:0000259" key="5">
    <source>
        <dbReference type="PROSITE" id="PS51372"/>
    </source>
</evidence>
<protein>
    <submittedName>
        <fullName evidence="6">Transcriptional antiterminator</fullName>
    </submittedName>
</protein>
<keyword evidence="3" id="KW-0804">Transcription</keyword>
<dbReference type="RefSeq" id="WP_074486069.1">
    <property type="nucleotide sequence ID" value="NZ_FMXP01000015.1"/>
</dbReference>
<dbReference type="EMBL" id="FMXP01000015">
    <property type="protein sequence ID" value="SDB25274.1"/>
    <property type="molecule type" value="Genomic_DNA"/>
</dbReference>
<gene>
    <name evidence="6" type="ORF">SAMN02910293_01262</name>
</gene>
<dbReference type="Gene3D" id="1.10.10.10">
    <property type="entry name" value="Winged helix-like DNA-binding domain superfamily/Winged helix DNA-binding domain"/>
    <property type="match status" value="1"/>
</dbReference>
<dbReference type="InterPro" id="IPR036634">
    <property type="entry name" value="PRD_sf"/>
</dbReference>
<keyword evidence="1" id="KW-0677">Repeat</keyword>
<sequence length="555" mass="64766">MIILDKKSYDLLSYLLSLDEPETVMSISKKLNQSRRKIYYHLDKINDSLPEGVEKIVSYPRVGILLNEAQRKACQLLLEELDDYSYVMSSSERCELSLIYIAISKDRVTIDKLMQLNDVSRNTILNDLNEIRQKLASEEYDIQLHVTKACGYYLKCHPLSKIQFLYRLLYNIYTQGNRSFIDIIRDRMIDTAGFESYFSDEINDYLQDRLANAQESLGKKINSQDSLFMVKILPYLILSYRSLELSENEEIVIKRELSMTWQRKEYQLARQIAQGLYETFDIKLDKVETSLIAMLLLSFRKDSDFHLESRDYAEMRRMLDLFLDGLYYNYGLTFAHRDALLNQLLTHCKAMLYRKIYGVLSLNPLTKYIKEKYAELFEITKASVPILEDAWKIQMTDDDIAYIAIHLGGELQKEKIEEKTRRQVTLICDEGIGVQKLLLSQCKTYLPNCDIEAVFTSEQFVSVSDIIETDMIISTSDVIDTKFPLIVVHPILSNEDIIKLIRFSRMHEEGNKTHFSQKLEKCLKAYVPDDKDRFVLKTQIEKLINQELVSADMGE</sequence>
<dbReference type="STRING" id="439219.SAMN02910293_01262"/>
<dbReference type="GO" id="GO:0008982">
    <property type="term" value="F:protein-N(PI)-phosphohistidine-sugar phosphotransferase activity"/>
    <property type="evidence" value="ECO:0007669"/>
    <property type="project" value="InterPro"/>
</dbReference>
<dbReference type="CDD" id="cd05568">
    <property type="entry name" value="PTS_IIB_bgl_like"/>
    <property type="match status" value="1"/>
</dbReference>
<evidence type="ECO:0000256" key="3">
    <source>
        <dbReference type="ARBA" id="ARBA00023163"/>
    </source>
</evidence>
<dbReference type="GO" id="GO:0006355">
    <property type="term" value="P:regulation of DNA-templated transcription"/>
    <property type="evidence" value="ECO:0007669"/>
    <property type="project" value="InterPro"/>
</dbReference>
<evidence type="ECO:0000313" key="7">
    <source>
        <dbReference type="Proteomes" id="UP000182508"/>
    </source>
</evidence>
<dbReference type="Gene3D" id="1.10.1790.10">
    <property type="entry name" value="PRD domain"/>
    <property type="match status" value="1"/>
</dbReference>